<dbReference type="InterPro" id="IPR025295">
    <property type="entry name" value="eCIS_core_dom"/>
</dbReference>
<feature type="compositionally biased region" description="Basic and acidic residues" evidence="1">
    <location>
        <begin position="143"/>
        <end position="158"/>
    </location>
</feature>
<feature type="domain" description="eCIS core" evidence="2">
    <location>
        <begin position="48"/>
        <end position="125"/>
    </location>
</feature>
<evidence type="ECO:0000313" key="3">
    <source>
        <dbReference type="EMBL" id="TDP61368.1"/>
    </source>
</evidence>
<proteinExistence type="predicted"/>
<feature type="region of interest" description="Disordered" evidence="1">
    <location>
        <begin position="1"/>
        <end position="42"/>
    </location>
</feature>
<evidence type="ECO:0000259" key="2">
    <source>
        <dbReference type="Pfam" id="PF13699"/>
    </source>
</evidence>
<gene>
    <name evidence="3" type="ORF">DES47_11351</name>
</gene>
<dbReference type="Gene3D" id="3.40.570.10">
    <property type="entry name" value="Extracellular Endonuclease, subunit A"/>
    <property type="match status" value="1"/>
</dbReference>
<sequence length="1339" mass="141641">MRTQATRSRSGRPGPRRVARAPPRASTQASNTAAGMPRFLQQAPAGQPLPAAVQADMGRRFGEPLSGVRVHADASAAASARSVGAAAYAQGENLVFGAGTYDPHSQQGRGLLAHELTHVVQQRRAGTSLQRSGVADGGARGRKAADQAAEREASDNARRVHQNLPLTATQTPQLKVQGDWLDDAGDLASGAADLVSDAGGAVADAGGALVDAAGEAIGDVAMALVRRVAPQLVPIIEVGPVQWIRDKVSQAFDGVASVLNALDPSGTLALMMAVFTGLVARAGDILAALMSGDCQPLLDAVDQLKTFVTEVAGEAWDKLTEFLRPIGSFFSDLWSGYGAPAIEWLRNFAGDVWAGIEQFGADIWDWTEPIRSAVGDAWGWVKEQLFGPEDAGTGDSAGGILGWVTGKASEAWDWVKAQTRPVWEPISSVATQVAEMLPPPFLSNFGQQMTELSGQLDTTASDIGGGDAVADNRESLAEILPSVEQIIAGVRGVIIVGGAWISEKVGALGTMVADVMSQLRASSILSVLAGALSWLETAAQNLVSWAQEQVVGLFDLLLQGFDALSPFIQAAAGVVRRLIEVVGDLMLLPQLILSTVWEAIPCCLREPIKNFVLNQILGRIPVFGQFFTDPSLWPRVQRTAMRILRQVFVDGDLAGAAWSFFQAVLRVLGLPPELVVQVLAKAAQAIGDILTDPVGFLINLLGAVRAGFGLFFERIGTHLLNGVTGWLFGHLREAGITPPADFSVGSVLGFVLQVLGVTVENIFARLALRLDATVVARLRTMLSVATGVWRFISILATEGVAGLWTEIQSQLGNLWDSLLQGVIGWITDAVIGRATRWLMSLLDVTGIMPVINTLVAVYNAIESFVQYLREMLEIASKVLDGVLGIAHGQIDAAAGFLESALGDAMPVAIGFLANQFGLGRMSERIRELVETVQGTVNRALDWLIDRAISLGQALIAMARRGATAVRETVASIGAWWSNRFGFTAANGERHELYFTGEGATAQLTIASEPQSFESFLDDQSAGADPAKLTRIATARATHRRLLALQRTAAPPSATGAGTTPGEADATEVVRLTHELADMARDLMGGDAAGASTAPAFDPLTGGMGSGVRVARLTEVHPPGDQPSVAGGLWETLSRRRNGGTTYYIKGHLLNHHLGGTGASWANLTPLTGSTNTTMSSQFEEKAKTRVHDEHVALCFTVTTTFGRGARASEQAMLRATGNPDDAVIADIIAAEQFVPQQVTATATDIAPGRPGTPVPPFNHTNAIVESPDQYDLSGAPRSPAYVSDMSDAELANLAGRPVPPTPGFPNRPYRSVEALEAGTGGNWAAMVAASPSRLRLFRR</sequence>
<keyword evidence="4" id="KW-1185">Reference proteome</keyword>
<evidence type="ECO:0000256" key="1">
    <source>
        <dbReference type="SAM" id="MobiDB-lite"/>
    </source>
</evidence>
<name>A0A4R6QFU1_9BURK</name>
<dbReference type="Pfam" id="PF13699">
    <property type="entry name" value="eCIS_core"/>
    <property type="match status" value="1"/>
</dbReference>
<organism evidence="3 4">
    <name type="scientific">Roseateles toxinivorans</name>
    <dbReference type="NCBI Taxonomy" id="270368"/>
    <lineage>
        <taxon>Bacteria</taxon>
        <taxon>Pseudomonadati</taxon>
        <taxon>Pseudomonadota</taxon>
        <taxon>Betaproteobacteria</taxon>
        <taxon>Burkholderiales</taxon>
        <taxon>Sphaerotilaceae</taxon>
        <taxon>Roseateles</taxon>
    </lineage>
</organism>
<accession>A0A4R6QFU1</accession>
<dbReference type="Proteomes" id="UP000295361">
    <property type="component" value="Unassembled WGS sequence"/>
</dbReference>
<dbReference type="EMBL" id="SNXS01000013">
    <property type="protein sequence ID" value="TDP61368.1"/>
    <property type="molecule type" value="Genomic_DNA"/>
</dbReference>
<feature type="region of interest" description="Disordered" evidence="1">
    <location>
        <begin position="123"/>
        <end position="171"/>
    </location>
</feature>
<evidence type="ECO:0000313" key="4">
    <source>
        <dbReference type="Proteomes" id="UP000295361"/>
    </source>
</evidence>
<dbReference type="InParanoid" id="A0A4R6QFU1"/>
<protein>
    <submittedName>
        <fullName evidence="3">Uncharacterized protein DUF4157</fullName>
    </submittedName>
</protein>
<dbReference type="InterPro" id="IPR044929">
    <property type="entry name" value="DNA/RNA_non-sp_Endonuclease_sf"/>
</dbReference>
<reference evidence="3 4" key="1">
    <citation type="submission" date="2019-03" db="EMBL/GenBank/DDBJ databases">
        <title>Genomic Encyclopedia of Type Strains, Phase IV (KMG-IV): sequencing the most valuable type-strain genomes for metagenomic binning, comparative biology and taxonomic classification.</title>
        <authorList>
            <person name="Goeker M."/>
        </authorList>
    </citation>
    <scope>NUCLEOTIDE SEQUENCE [LARGE SCALE GENOMIC DNA]</scope>
    <source>
        <strain evidence="3 4">DSM 16998</strain>
    </source>
</reference>
<comment type="caution">
    <text evidence="3">The sequence shown here is derived from an EMBL/GenBank/DDBJ whole genome shotgun (WGS) entry which is preliminary data.</text>
</comment>